<dbReference type="InterPro" id="IPR024768">
    <property type="entry name" value="Marf1"/>
</dbReference>
<reference evidence="2" key="1">
    <citation type="submission" date="2021-01" db="EMBL/GenBank/DDBJ databases">
        <authorList>
            <person name="Bezrukov I."/>
        </authorList>
    </citation>
    <scope>NUCLEOTIDE SEQUENCE</scope>
</reference>
<sequence length="168" mass="18985">MTTETKIVVFWDVVECPLPDDLQPSLVSGNIELALQRQDYLPCNVSIRVYGKKNYEFKDEFLLANIMFLPAGDASARYNRMVKDIDKWALDNGESHLMVISRVNTELATYLADWKAKDFKILGARPENAPGKCSSCKMTTLDELFTQEWVWESLSVGGDPITRAAELS</sequence>
<name>A0A8S2AFX3_ARAAE</name>
<dbReference type="EMBL" id="LR999455">
    <property type="protein sequence ID" value="CAE6077790.1"/>
    <property type="molecule type" value="Genomic_DNA"/>
</dbReference>
<dbReference type="CDD" id="cd10910">
    <property type="entry name" value="PIN_limkain_b1_N_like"/>
    <property type="match status" value="1"/>
</dbReference>
<organism evidence="2 3">
    <name type="scientific">Arabidopsis arenosa</name>
    <name type="common">Sand rock-cress</name>
    <name type="synonym">Cardaminopsis arenosa</name>
    <dbReference type="NCBI Taxonomy" id="38785"/>
    <lineage>
        <taxon>Eukaryota</taxon>
        <taxon>Viridiplantae</taxon>
        <taxon>Streptophyta</taxon>
        <taxon>Embryophyta</taxon>
        <taxon>Tracheophyta</taxon>
        <taxon>Spermatophyta</taxon>
        <taxon>Magnoliopsida</taxon>
        <taxon>eudicotyledons</taxon>
        <taxon>Gunneridae</taxon>
        <taxon>Pentapetalae</taxon>
        <taxon>rosids</taxon>
        <taxon>malvids</taxon>
        <taxon>Brassicales</taxon>
        <taxon>Brassicaceae</taxon>
        <taxon>Camelineae</taxon>
        <taxon>Arabidopsis</taxon>
    </lineage>
</organism>
<dbReference type="PANTHER" id="PTHR14379">
    <property type="entry name" value="LIMKAIN B LKAP"/>
    <property type="match status" value="1"/>
</dbReference>
<dbReference type="Proteomes" id="UP000682877">
    <property type="component" value="Chromosome 5"/>
</dbReference>
<dbReference type="AlphaFoldDB" id="A0A8S2AFX3"/>
<dbReference type="Pfam" id="PF01936">
    <property type="entry name" value="NYN"/>
    <property type="match status" value="1"/>
</dbReference>
<dbReference type="GO" id="GO:0004540">
    <property type="term" value="F:RNA nuclease activity"/>
    <property type="evidence" value="ECO:0007669"/>
    <property type="project" value="InterPro"/>
</dbReference>
<dbReference type="InterPro" id="IPR021139">
    <property type="entry name" value="NYN"/>
</dbReference>
<evidence type="ECO:0000313" key="3">
    <source>
        <dbReference type="Proteomes" id="UP000682877"/>
    </source>
</evidence>
<evidence type="ECO:0000259" key="1">
    <source>
        <dbReference type="Pfam" id="PF01936"/>
    </source>
</evidence>
<evidence type="ECO:0000313" key="2">
    <source>
        <dbReference type="EMBL" id="CAE6077790.1"/>
    </source>
</evidence>
<dbReference type="GO" id="GO:0005777">
    <property type="term" value="C:peroxisome"/>
    <property type="evidence" value="ECO:0007669"/>
    <property type="project" value="InterPro"/>
</dbReference>
<dbReference type="GO" id="GO:0010468">
    <property type="term" value="P:regulation of gene expression"/>
    <property type="evidence" value="ECO:0007669"/>
    <property type="project" value="InterPro"/>
</dbReference>
<gene>
    <name evidence="2" type="ORF">AARE701A_LOCUS13913</name>
</gene>
<feature type="domain" description="NYN" evidence="1">
    <location>
        <begin position="6"/>
        <end position="136"/>
    </location>
</feature>
<proteinExistence type="predicted"/>
<accession>A0A8S2AFX3</accession>
<dbReference type="PANTHER" id="PTHR14379:SF7">
    <property type="entry name" value="ENDONUCLEASE OR GLYCOSYL HYDROLASE-RELATED"/>
    <property type="match status" value="1"/>
</dbReference>
<keyword evidence="3" id="KW-1185">Reference proteome</keyword>
<protein>
    <recommendedName>
        <fullName evidence="1">NYN domain-containing protein</fullName>
    </recommendedName>
</protein>